<dbReference type="CDD" id="cd06779">
    <property type="entry name" value="cpPDZ_Deg_HtrA-like"/>
    <property type="match status" value="1"/>
</dbReference>
<dbReference type="SMART" id="SM00228">
    <property type="entry name" value="PDZ"/>
    <property type="match status" value="2"/>
</dbReference>
<dbReference type="PANTHER" id="PTHR22939:SF129">
    <property type="entry name" value="SERINE PROTEASE HTRA2, MITOCHONDRIAL"/>
    <property type="match status" value="1"/>
</dbReference>
<keyword evidence="4" id="KW-1185">Reference proteome</keyword>
<dbReference type="GO" id="GO:0006508">
    <property type="term" value="P:proteolysis"/>
    <property type="evidence" value="ECO:0007669"/>
    <property type="project" value="UniProtKB-KW"/>
</dbReference>
<sequence>MLVAKVQVGAMRTMSPAMVRGRSAVAMCGVGLLVGLMLVSSAEAVSPLGSSRHWGRHAGPPPQGYLGINFHTVGEDQVSVLRLKDAHGAEISVLDHDGPACKSGLREHDVILLMDGQPIVNEDVLRRLLHDTPPGKTVVFVISRDGQQQTISTQLANRDTVGEQAWEQHMTVHDPAEPDGAAVHGSGFLGNSAPSSNDVPRHGFMSTTILSSSYTGALLEVMGPQLQDYFGSETGLLVRAVDPNSPAAAAGMRAGDVVVKIEAMTVVNSVDWLRTVHDNRGKPLSVVVLRDKKEQILTLIPDSKKRSSVMPKLWPGARERSETTVGMVQTPGRLE</sequence>
<name>A0A7Y9PE51_9BACT</name>
<comment type="caution">
    <text evidence="3">The sequence shown here is derived from an EMBL/GenBank/DDBJ whole genome shotgun (WGS) entry which is preliminary data.</text>
</comment>
<dbReference type="Gene3D" id="2.30.42.10">
    <property type="match status" value="2"/>
</dbReference>
<dbReference type="RefSeq" id="WP_179487532.1">
    <property type="nucleotide sequence ID" value="NZ_JACCCW010000001.1"/>
</dbReference>
<keyword evidence="3" id="KW-0378">Hydrolase</keyword>
<dbReference type="SUPFAM" id="SSF50156">
    <property type="entry name" value="PDZ domain-like"/>
    <property type="match status" value="2"/>
</dbReference>
<evidence type="ECO:0000313" key="4">
    <source>
        <dbReference type="Proteomes" id="UP000589520"/>
    </source>
</evidence>
<accession>A0A7Y9PE51</accession>
<evidence type="ECO:0000259" key="2">
    <source>
        <dbReference type="PROSITE" id="PS50106"/>
    </source>
</evidence>
<dbReference type="GO" id="GO:0008233">
    <property type="term" value="F:peptidase activity"/>
    <property type="evidence" value="ECO:0007669"/>
    <property type="project" value="UniProtKB-KW"/>
</dbReference>
<dbReference type="InterPro" id="IPR001478">
    <property type="entry name" value="PDZ"/>
</dbReference>
<feature type="domain" description="PDZ" evidence="2">
    <location>
        <begin position="207"/>
        <end position="274"/>
    </location>
</feature>
<dbReference type="PANTHER" id="PTHR22939">
    <property type="entry name" value="SERINE PROTEASE FAMILY S1C HTRA-RELATED"/>
    <property type="match status" value="1"/>
</dbReference>
<dbReference type="PROSITE" id="PS50106">
    <property type="entry name" value="PDZ"/>
    <property type="match status" value="1"/>
</dbReference>
<dbReference type="Proteomes" id="UP000589520">
    <property type="component" value="Unassembled WGS sequence"/>
</dbReference>
<dbReference type="Pfam" id="PF13180">
    <property type="entry name" value="PDZ_2"/>
    <property type="match status" value="2"/>
</dbReference>
<dbReference type="AlphaFoldDB" id="A0A7Y9PE51"/>
<proteinExistence type="inferred from homology"/>
<evidence type="ECO:0000313" key="3">
    <source>
        <dbReference type="EMBL" id="NYF78263.1"/>
    </source>
</evidence>
<evidence type="ECO:0000256" key="1">
    <source>
        <dbReference type="ARBA" id="ARBA00010541"/>
    </source>
</evidence>
<organism evidence="3 4">
    <name type="scientific">Granulicella arctica</name>
    <dbReference type="NCBI Taxonomy" id="940613"/>
    <lineage>
        <taxon>Bacteria</taxon>
        <taxon>Pseudomonadati</taxon>
        <taxon>Acidobacteriota</taxon>
        <taxon>Terriglobia</taxon>
        <taxon>Terriglobales</taxon>
        <taxon>Acidobacteriaceae</taxon>
        <taxon>Granulicella</taxon>
    </lineage>
</organism>
<gene>
    <name evidence="3" type="ORF">HDF17_000550</name>
</gene>
<comment type="similarity">
    <text evidence="1">Belongs to the peptidase S1C family.</text>
</comment>
<reference evidence="3 4" key="1">
    <citation type="submission" date="2020-07" db="EMBL/GenBank/DDBJ databases">
        <title>Genomic Encyclopedia of Type Strains, Phase IV (KMG-V): Genome sequencing to study the core and pangenomes of soil and plant-associated prokaryotes.</title>
        <authorList>
            <person name="Whitman W."/>
        </authorList>
    </citation>
    <scope>NUCLEOTIDE SEQUENCE [LARGE SCALE GENOMIC DNA]</scope>
    <source>
        <strain evidence="3 4">X4EP2</strain>
    </source>
</reference>
<protein>
    <submittedName>
        <fullName evidence="3">C-terminal processing protease CtpA/Prc</fullName>
    </submittedName>
</protein>
<keyword evidence="3" id="KW-0645">Protease</keyword>
<dbReference type="EMBL" id="JACCCW010000001">
    <property type="protein sequence ID" value="NYF78263.1"/>
    <property type="molecule type" value="Genomic_DNA"/>
</dbReference>
<dbReference type="InterPro" id="IPR036034">
    <property type="entry name" value="PDZ_sf"/>
</dbReference>